<keyword evidence="5" id="KW-0418">Kinase</keyword>
<evidence type="ECO:0000256" key="6">
    <source>
        <dbReference type="ARBA" id="ARBA00022840"/>
    </source>
</evidence>
<keyword evidence="13" id="KW-1185">Reference proteome</keyword>
<gene>
    <name evidence="12" type="ORF">JJQ60_06515</name>
</gene>
<keyword evidence="9" id="KW-0472">Membrane</keyword>
<evidence type="ECO:0000313" key="13">
    <source>
        <dbReference type="Proteomes" id="UP000651057"/>
    </source>
</evidence>
<dbReference type="GO" id="GO:0005886">
    <property type="term" value="C:plasma membrane"/>
    <property type="evidence" value="ECO:0007669"/>
    <property type="project" value="TreeGrafter"/>
</dbReference>
<keyword evidence="6" id="KW-0067">ATP-binding</keyword>
<dbReference type="InterPro" id="IPR027417">
    <property type="entry name" value="P-loop_NTPase"/>
</dbReference>
<accession>A0A936ZXX8</accession>
<proteinExistence type="inferred from homology"/>
<dbReference type="Pfam" id="PF13614">
    <property type="entry name" value="AAA_31"/>
    <property type="match status" value="1"/>
</dbReference>
<comment type="catalytic activity">
    <reaction evidence="8">
        <text>L-tyrosyl-[protein] + ATP = O-phospho-L-tyrosyl-[protein] + ADP + H(+)</text>
        <dbReference type="Rhea" id="RHEA:10596"/>
        <dbReference type="Rhea" id="RHEA-COMP:10136"/>
        <dbReference type="Rhea" id="RHEA-COMP:20101"/>
        <dbReference type="ChEBI" id="CHEBI:15378"/>
        <dbReference type="ChEBI" id="CHEBI:30616"/>
        <dbReference type="ChEBI" id="CHEBI:46858"/>
        <dbReference type="ChEBI" id="CHEBI:61978"/>
        <dbReference type="ChEBI" id="CHEBI:456216"/>
        <dbReference type="EC" id="2.7.10.2"/>
    </reaction>
</comment>
<dbReference type="InterPro" id="IPR032807">
    <property type="entry name" value="GNVR"/>
</dbReference>
<dbReference type="PANTHER" id="PTHR32309">
    <property type="entry name" value="TYROSINE-PROTEIN KINASE"/>
    <property type="match status" value="1"/>
</dbReference>
<evidence type="ECO:0000256" key="2">
    <source>
        <dbReference type="ARBA" id="ARBA00011903"/>
    </source>
</evidence>
<comment type="caution">
    <text evidence="12">The sequence shown here is derived from an EMBL/GenBank/DDBJ whole genome shotgun (WGS) entry which is preliminary data.</text>
</comment>
<dbReference type="GO" id="GO:0004715">
    <property type="term" value="F:non-membrane spanning protein tyrosine kinase activity"/>
    <property type="evidence" value="ECO:0007669"/>
    <property type="project" value="UniProtKB-EC"/>
</dbReference>
<dbReference type="AlphaFoldDB" id="A0A936ZXX8"/>
<evidence type="ECO:0000256" key="5">
    <source>
        <dbReference type="ARBA" id="ARBA00022777"/>
    </source>
</evidence>
<evidence type="ECO:0000313" key="12">
    <source>
        <dbReference type="EMBL" id="MBL0683161.1"/>
    </source>
</evidence>
<dbReference type="Proteomes" id="UP000651057">
    <property type="component" value="Unassembled WGS sequence"/>
</dbReference>
<keyword evidence="9" id="KW-1133">Transmembrane helix</keyword>
<dbReference type="Pfam" id="PF13807">
    <property type="entry name" value="GNVR"/>
    <property type="match status" value="1"/>
</dbReference>
<dbReference type="InterPro" id="IPR050445">
    <property type="entry name" value="Bact_polysacc_biosynth/exp"/>
</dbReference>
<dbReference type="InterPro" id="IPR005702">
    <property type="entry name" value="Wzc-like_C"/>
</dbReference>
<feature type="domain" description="Tyrosine-protein kinase G-rich" evidence="11">
    <location>
        <begin position="453"/>
        <end position="523"/>
    </location>
</feature>
<evidence type="ECO:0000256" key="7">
    <source>
        <dbReference type="ARBA" id="ARBA00023137"/>
    </source>
</evidence>
<dbReference type="CDD" id="cd05387">
    <property type="entry name" value="BY-kinase"/>
    <property type="match status" value="1"/>
</dbReference>
<dbReference type="PANTHER" id="PTHR32309:SF13">
    <property type="entry name" value="FERRIC ENTEROBACTIN TRANSPORT PROTEIN FEPE"/>
    <property type="match status" value="1"/>
</dbReference>
<dbReference type="NCBIfam" id="TIGR01007">
    <property type="entry name" value="eps_fam"/>
    <property type="match status" value="1"/>
</dbReference>
<evidence type="ECO:0000256" key="8">
    <source>
        <dbReference type="ARBA" id="ARBA00051245"/>
    </source>
</evidence>
<dbReference type="EC" id="2.7.10.2" evidence="2"/>
<dbReference type="RefSeq" id="WP_201917881.1">
    <property type="nucleotide sequence ID" value="NZ_BAABAX010000023.1"/>
</dbReference>
<dbReference type="InterPro" id="IPR025669">
    <property type="entry name" value="AAA_dom"/>
</dbReference>
<evidence type="ECO:0000256" key="3">
    <source>
        <dbReference type="ARBA" id="ARBA00022679"/>
    </source>
</evidence>
<dbReference type="GO" id="GO:0005524">
    <property type="term" value="F:ATP binding"/>
    <property type="evidence" value="ECO:0007669"/>
    <property type="project" value="UniProtKB-KW"/>
</dbReference>
<feature type="domain" description="AAA" evidence="10">
    <location>
        <begin position="593"/>
        <end position="723"/>
    </location>
</feature>
<keyword evidence="3 12" id="KW-0808">Transferase</keyword>
<evidence type="ECO:0000256" key="9">
    <source>
        <dbReference type="SAM" id="Phobius"/>
    </source>
</evidence>
<organism evidence="12 13">
    <name type="scientific">Aquimarina mytili</name>
    <dbReference type="NCBI Taxonomy" id="874423"/>
    <lineage>
        <taxon>Bacteria</taxon>
        <taxon>Pseudomonadati</taxon>
        <taxon>Bacteroidota</taxon>
        <taxon>Flavobacteriia</taxon>
        <taxon>Flavobacteriales</taxon>
        <taxon>Flavobacteriaceae</taxon>
        <taxon>Aquimarina</taxon>
    </lineage>
</organism>
<protein>
    <recommendedName>
        <fullName evidence="2">non-specific protein-tyrosine kinase</fullName>
        <ecNumber evidence="2">2.7.10.2</ecNumber>
    </recommendedName>
</protein>
<sequence length="785" mass="88295">MITNNNNTPVVNNEFKATSGFGFNLRDQIIKYLKKWYWFALSVTIFVALAYLKVRYTIPQYNISSTIMISQDDNISESELAAFKDLGLVNNTQSTISNEVQIIKSRTLITNVVNNLKLNVRYFSEGRILEIENYPKSLVEINFLSHDSIVHTKSRVFHVRIDSNTSFSFLDEKGKLLSGHAFGNTVNDKSIGDIVITPSIDDIESSIGKIIKIKITPVNLVTEAYRNKLLILPLKNSSTVKLSLNDPVKEKAKDIINNLVEEYNKATIENKKQISARTADFINERLNLISGDLSEVDDEAAGYLSRYGLTSDISAQTQRVADIDTRNVQQIAQLNTQLNLIESMRRFVLSQDGRFDLVPANLGFDDATISTTVSRYNGLILQRKRLLKTSSVQNPVVVNIDQQIDGLRQVLIGSLNSLKSSINIQLNSLRTQDKYFSGQLYSAPIREKEVRVIEREQTIKEQLYLYLLQKREEAQITSHVTLSNARVIDKASTLGSYPISPNRKVIYAGALFLGLLLPFMVIYLSDLFNVKVSSREDLEKVLSMPIIGSIPKVKSKKRIVISQNDRSSIAEAFRILRTNLGFLMAGTNKSMGKVIFVTSTISGEGKTLISSNLAKILAISGNKVVYLGTDLRDPKFHKFLDLPNGKDTKGLTNYIMNDALTPEDVIYSDRDKDLFDIIPSGAIPPNPAELLMQPRVEKMFKYLESKYDYIVVDTAPVSLVADTLLISHFSDLSIYIVRENYTDKRVLQMPENFYRDKRLPNVAVLLNAAGNQAGYNYGYGYGKKN</sequence>
<keyword evidence="4" id="KW-0547">Nucleotide-binding</keyword>
<evidence type="ECO:0000256" key="4">
    <source>
        <dbReference type="ARBA" id="ARBA00022741"/>
    </source>
</evidence>
<evidence type="ECO:0000259" key="10">
    <source>
        <dbReference type="Pfam" id="PF13614"/>
    </source>
</evidence>
<reference evidence="12" key="1">
    <citation type="submission" date="2021-01" db="EMBL/GenBank/DDBJ databases">
        <authorList>
            <person name="Zhong Y.L."/>
        </authorList>
    </citation>
    <scope>NUCLEOTIDE SEQUENCE</scope>
    <source>
        <strain evidence="12">KCTC 23302</strain>
    </source>
</reference>
<evidence type="ECO:0000259" key="11">
    <source>
        <dbReference type="Pfam" id="PF13807"/>
    </source>
</evidence>
<dbReference type="Gene3D" id="3.40.50.300">
    <property type="entry name" value="P-loop containing nucleotide triphosphate hydrolases"/>
    <property type="match status" value="1"/>
</dbReference>
<comment type="similarity">
    <text evidence="1">Belongs to the CpsD/CapB family.</text>
</comment>
<evidence type="ECO:0000256" key="1">
    <source>
        <dbReference type="ARBA" id="ARBA00007316"/>
    </source>
</evidence>
<keyword evidence="9" id="KW-0812">Transmembrane</keyword>
<dbReference type="EMBL" id="JAERQJ010000002">
    <property type="protein sequence ID" value="MBL0683161.1"/>
    <property type="molecule type" value="Genomic_DNA"/>
</dbReference>
<name>A0A936ZXX8_9FLAO</name>
<dbReference type="SUPFAM" id="SSF52540">
    <property type="entry name" value="P-loop containing nucleoside triphosphate hydrolases"/>
    <property type="match status" value="1"/>
</dbReference>
<keyword evidence="7" id="KW-0829">Tyrosine-protein kinase</keyword>
<feature type="transmembrane region" description="Helical" evidence="9">
    <location>
        <begin position="36"/>
        <end position="54"/>
    </location>
</feature>